<proteinExistence type="predicted"/>
<dbReference type="PATRIC" id="fig|1158607.3.peg.1042"/>
<dbReference type="STRING" id="160454.RV10_GL002553"/>
<dbReference type="HOGENOM" id="CLU_168773_0_0_9"/>
<dbReference type="EMBL" id="AJAQ01000008">
    <property type="protein sequence ID" value="EOH96388.1"/>
    <property type="molecule type" value="Genomic_DNA"/>
</dbReference>
<sequence length="113" mass="13057">MRTITLNDGEEVTVNPKVNALLLKNLRDKEGFKTKLLINSFVKKEDIDEFVLIDSVFIAYRQANPKGLAYEDFLEKYEFDFEEAAEIFSAVISKKGKQEFAKAFKAKTNKKKR</sequence>
<name>R2QMH5_9ENTE</name>
<reference evidence="1 2" key="1">
    <citation type="submission" date="2013-02" db="EMBL/GenBank/DDBJ databases">
        <title>The Genome Sequence of Enterococcus pallens BAA-351.</title>
        <authorList>
            <consortium name="The Broad Institute Genome Sequencing Platform"/>
            <consortium name="The Broad Institute Genome Sequencing Center for Infectious Disease"/>
            <person name="Earl A.M."/>
            <person name="Gilmore M.S."/>
            <person name="Lebreton F."/>
            <person name="Walker B."/>
            <person name="Young S.K."/>
            <person name="Zeng Q."/>
            <person name="Gargeya S."/>
            <person name="Fitzgerald M."/>
            <person name="Haas B."/>
            <person name="Abouelleil A."/>
            <person name="Alvarado L."/>
            <person name="Arachchi H.M."/>
            <person name="Berlin A.M."/>
            <person name="Chapman S.B."/>
            <person name="Dewar J."/>
            <person name="Goldberg J."/>
            <person name="Griggs A."/>
            <person name="Gujja S."/>
            <person name="Hansen M."/>
            <person name="Howarth C."/>
            <person name="Imamovic A."/>
            <person name="Larimer J."/>
            <person name="McCowan C."/>
            <person name="Murphy C."/>
            <person name="Neiman D."/>
            <person name="Pearson M."/>
            <person name="Priest M."/>
            <person name="Roberts A."/>
            <person name="Saif S."/>
            <person name="Shea T."/>
            <person name="Sisk P."/>
            <person name="Sykes S."/>
            <person name="Wortman J."/>
            <person name="Nusbaum C."/>
            <person name="Birren B."/>
        </authorList>
    </citation>
    <scope>NUCLEOTIDE SEQUENCE [LARGE SCALE GENOMIC DNA]</scope>
    <source>
        <strain evidence="1 2">ATCC BAA-351</strain>
    </source>
</reference>
<organism evidence="1 2">
    <name type="scientific">Enterococcus pallens ATCC BAA-351</name>
    <dbReference type="NCBI Taxonomy" id="1158607"/>
    <lineage>
        <taxon>Bacteria</taxon>
        <taxon>Bacillati</taxon>
        <taxon>Bacillota</taxon>
        <taxon>Bacilli</taxon>
        <taxon>Lactobacillales</taxon>
        <taxon>Enterococcaceae</taxon>
        <taxon>Enterococcus</taxon>
    </lineage>
</organism>
<evidence type="ECO:0000313" key="2">
    <source>
        <dbReference type="Proteomes" id="UP000013782"/>
    </source>
</evidence>
<evidence type="ECO:0008006" key="3">
    <source>
        <dbReference type="Google" id="ProtNLM"/>
    </source>
</evidence>
<comment type="caution">
    <text evidence="1">The sequence shown here is derived from an EMBL/GenBank/DDBJ whole genome shotgun (WGS) entry which is preliminary data.</text>
</comment>
<gene>
    <name evidence="1" type="ORF">UAU_01039</name>
</gene>
<evidence type="ECO:0000313" key="1">
    <source>
        <dbReference type="EMBL" id="EOH96388.1"/>
    </source>
</evidence>
<dbReference type="AlphaFoldDB" id="R2QMH5"/>
<dbReference type="Proteomes" id="UP000013782">
    <property type="component" value="Unassembled WGS sequence"/>
</dbReference>
<dbReference type="OrthoDB" id="2426896at2"/>
<keyword evidence="2" id="KW-1185">Reference proteome</keyword>
<dbReference type="RefSeq" id="WP_010756093.1">
    <property type="nucleotide sequence ID" value="NZ_ASWD01000007.1"/>
</dbReference>
<protein>
    <recommendedName>
        <fullName evidence="3">Phage protein</fullName>
    </recommendedName>
</protein>
<accession>R2QMH5</accession>